<feature type="chain" id="PRO_5023452136" description="Phosphatidylserine decarboxylase alpha chain" evidence="11">
    <location>
        <begin position="195"/>
        <end position="237"/>
    </location>
</feature>
<keyword evidence="3 11" id="KW-0210">Decarboxylase</keyword>
<evidence type="ECO:0000256" key="4">
    <source>
        <dbReference type="ARBA" id="ARBA00023098"/>
    </source>
</evidence>
<dbReference type="GO" id="GO:0006646">
    <property type="term" value="P:phosphatidylethanolamine biosynthetic process"/>
    <property type="evidence" value="ECO:0007669"/>
    <property type="project" value="UniProtKB-UniRule"/>
</dbReference>
<dbReference type="AlphaFoldDB" id="A0A0D6JKW4"/>
<dbReference type="Pfam" id="PF02666">
    <property type="entry name" value="PS_Dcarbxylase"/>
    <property type="match status" value="1"/>
</dbReference>
<comment type="function">
    <text evidence="11">Catalyzes the formation of phosphatidylethanolamine (PtdEtn) from phosphatidylserine (PtdSer).</text>
</comment>
<dbReference type="GO" id="GO:0004609">
    <property type="term" value="F:phosphatidylserine decarboxylase activity"/>
    <property type="evidence" value="ECO:0007669"/>
    <property type="project" value="UniProtKB-UniRule"/>
</dbReference>
<keyword evidence="10 11" id="KW-0670">Pyruvate</keyword>
<feature type="chain" id="PRO_5023452135" description="Phosphatidylserine decarboxylase beta chain" evidence="11">
    <location>
        <begin position="1"/>
        <end position="194"/>
    </location>
</feature>
<dbReference type="NCBIfam" id="NF003685">
    <property type="entry name" value="PRK05305.2-5"/>
    <property type="match status" value="1"/>
</dbReference>
<evidence type="ECO:0000256" key="10">
    <source>
        <dbReference type="ARBA" id="ARBA00023317"/>
    </source>
</evidence>
<dbReference type="InterPro" id="IPR033175">
    <property type="entry name" value="PSD-A"/>
</dbReference>
<evidence type="ECO:0000256" key="9">
    <source>
        <dbReference type="ARBA" id="ARBA00023264"/>
    </source>
</evidence>
<feature type="transmembrane region" description="Helical" evidence="12">
    <location>
        <begin position="25"/>
        <end position="58"/>
    </location>
</feature>
<feature type="site" description="Cleavage (non-hydrolytic); by autocatalysis" evidence="11">
    <location>
        <begin position="194"/>
        <end position="195"/>
    </location>
</feature>
<keyword evidence="1 11" id="KW-1003">Cell membrane</keyword>
<dbReference type="PANTHER" id="PTHR35809:SF1">
    <property type="entry name" value="ARCHAETIDYLSERINE DECARBOXYLASE PROENZYME-RELATED"/>
    <property type="match status" value="1"/>
</dbReference>
<evidence type="ECO:0000256" key="3">
    <source>
        <dbReference type="ARBA" id="ARBA00022793"/>
    </source>
</evidence>
<dbReference type="EC" id="4.1.1.65" evidence="11"/>
<name>A0A0D6JKW4_9HYPH</name>
<dbReference type="PANTHER" id="PTHR35809">
    <property type="entry name" value="ARCHAETIDYLSERINE DECARBOXYLASE PROENZYME-RELATED"/>
    <property type="match status" value="1"/>
</dbReference>
<comment type="pathway">
    <text evidence="11">Phospholipid metabolism; phosphatidylethanolamine biosynthesis; phosphatidylethanolamine from CDP-diacylglycerol: step 2/2.</text>
</comment>
<comment type="similarity">
    <text evidence="11">Belongs to the phosphatidylserine decarboxylase family. PSD-A subfamily.</text>
</comment>
<dbReference type="GO" id="GO:0005886">
    <property type="term" value="C:plasma membrane"/>
    <property type="evidence" value="ECO:0007669"/>
    <property type="project" value="UniProtKB-SubCell"/>
</dbReference>
<dbReference type="NCBIfam" id="NF003679">
    <property type="entry name" value="PRK05305.1-3"/>
    <property type="match status" value="1"/>
</dbReference>
<evidence type="ECO:0000256" key="12">
    <source>
        <dbReference type="SAM" id="Phobius"/>
    </source>
</evidence>
<comment type="catalytic activity">
    <reaction evidence="11">
        <text>a 1,2-diacyl-sn-glycero-3-phospho-L-serine + H(+) = a 1,2-diacyl-sn-glycero-3-phosphoethanolamine + CO2</text>
        <dbReference type="Rhea" id="RHEA:20828"/>
        <dbReference type="ChEBI" id="CHEBI:15378"/>
        <dbReference type="ChEBI" id="CHEBI:16526"/>
        <dbReference type="ChEBI" id="CHEBI:57262"/>
        <dbReference type="ChEBI" id="CHEBI:64612"/>
        <dbReference type="EC" id="4.1.1.65"/>
    </reaction>
</comment>
<evidence type="ECO:0000256" key="6">
    <source>
        <dbReference type="ARBA" id="ARBA00023145"/>
    </source>
</evidence>
<keyword evidence="9 11" id="KW-1208">Phospholipid metabolism</keyword>
<feature type="modified residue" description="Pyruvic acid (Ser); by autocatalysis" evidence="11">
    <location>
        <position position="195"/>
    </location>
</feature>
<evidence type="ECO:0000313" key="14">
    <source>
        <dbReference type="Proteomes" id="UP000033187"/>
    </source>
</evidence>
<evidence type="ECO:0000256" key="5">
    <source>
        <dbReference type="ARBA" id="ARBA00023136"/>
    </source>
</evidence>
<comment type="PTM">
    <text evidence="11">Is synthesized initially as an inactive proenzyme. Formation of the active enzyme involves a self-maturation process in which the active site pyruvoyl group is generated from an internal serine residue via an autocatalytic post-translational modification. Two non-identical subunits are generated from the proenzyme in this reaction, and the pyruvate is formed at the N-terminus of the alpha chain, which is derived from the carboxyl end of the proenzyme. The post-translation cleavage follows an unusual pathway, termed non-hydrolytic serinolysis, in which the side chain hydroxyl group of the serine supplies its oxygen atom to form the C-terminus of the beta chain, while the remainder of the serine residue undergoes an oxidative deamination to produce ammonia and the pyruvoyl prosthetic group on the alpha chain.</text>
</comment>
<dbReference type="EMBL" id="LN829119">
    <property type="protein sequence ID" value="CPR22581.1"/>
    <property type="molecule type" value="Genomic_DNA"/>
</dbReference>
<feature type="active site" description="Schiff-base intermediate with substrate; via pyruvic acid" evidence="11">
    <location>
        <position position="195"/>
    </location>
</feature>
<evidence type="ECO:0000313" key="13">
    <source>
        <dbReference type="EMBL" id="CPR22581.1"/>
    </source>
</evidence>
<keyword evidence="6 11" id="KW-0865">Zymogen</keyword>
<dbReference type="Proteomes" id="UP000033187">
    <property type="component" value="Chromosome 1"/>
</dbReference>
<dbReference type="InterPro" id="IPR003817">
    <property type="entry name" value="PS_Dcarbxylase"/>
</dbReference>
<gene>
    <name evidence="11 13" type="primary">psd</name>
    <name evidence="13" type="ORF">YBN1229_v1_4014</name>
</gene>
<comment type="subcellular location">
    <subcellularLocation>
        <location evidence="11">Cell membrane</location>
        <topology evidence="11">Peripheral membrane protein</topology>
    </subcellularLocation>
</comment>
<dbReference type="HAMAP" id="MF_00664">
    <property type="entry name" value="PS_decarb_PSD_A"/>
    <property type="match status" value="1"/>
</dbReference>
<evidence type="ECO:0000256" key="8">
    <source>
        <dbReference type="ARBA" id="ARBA00023239"/>
    </source>
</evidence>
<organism evidence="13 14">
    <name type="scientific">Candidatus Filomicrobium marinum</name>
    <dbReference type="NCBI Taxonomy" id="1608628"/>
    <lineage>
        <taxon>Bacteria</taxon>
        <taxon>Pseudomonadati</taxon>
        <taxon>Pseudomonadota</taxon>
        <taxon>Alphaproteobacteria</taxon>
        <taxon>Hyphomicrobiales</taxon>
        <taxon>Hyphomicrobiaceae</taxon>
        <taxon>Filomicrobium</taxon>
    </lineage>
</organism>
<keyword evidence="2 11" id="KW-0444">Lipid biosynthesis</keyword>
<proteinExistence type="inferred from homology"/>
<sequence>MREQSSFLESLAGHFVPVHRDGHKFIAVAAILALILFFIWSPLGWLAVLATIFIAYFFRDPDRVTPLRDGFVVAAADGMIASIEKVRPPPELALGDRERVRIETHLSPFDVHINRVPVAGRVKRSVYIPGAFVNITSDKASEDNERRALVIEMPTGDEIAVVQIAGMVSRRIITFAHEGDSVGVGQRFGLIRFGSRVDVYLPPGKSTMVAVGQRSIAGETLLADLSSDAPAMEARRS</sequence>
<keyword evidence="14" id="KW-1185">Reference proteome</keyword>
<evidence type="ECO:0000256" key="11">
    <source>
        <dbReference type="HAMAP-Rule" id="MF_00664"/>
    </source>
</evidence>
<evidence type="ECO:0000256" key="1">
    <source>
        <dbReference type="ARBA" id="ARBA00022475"/>
    </source>
</evidence>
<keyword evidence="12" id="KW-1133">Transmembrane helix</keyword>
<comment type="cofactor">
    <cofactor evidence="11">
        <name>pyruvate</name>
        <dbReference type="ChEBI" id="CHEBI:15361"/>
    </cofactor>
    <text evidence="11">Binds 1 pyruvoyl group covalently per subunit.</text>
</comment>
<dbReference type="RefSeq" id="WP_046479618.1">
    <property type="nucleotide sequence ID" value="NZ_LN829118.1"/>
</dbReference>
<keyword evidence="5 11" id="KW-0472">Membrane</keyword>
<evidence type="ECO:0000256" key="2">
    <source>
        <dbReference type="ARBA" id="ARBA00022516"/>
    </source>
</evidence>
<keyword evidence="4 11" id="KW-0443">Lipid metabolism</keyword>
<reference evidence="14" key="1">
    <citation type="submission" date="2015-02" db="EMBL/GenBank/DDBJ databases">
        <authorList>
            <person name="Chooi Y.-H."/>
        </authorList>
    </citation>
    <scope>NUCLEOTIDE SEQUENCE [LARGE SCALE GENOMIC DNA]</scope>
    <source>
        <strain evidence="14">strain Y</strain>
    </source>
</reference>
<evidence type="ECO:0000256" key="7">
    <source>
        <dbReference type="ARBA" id="ARBA00023209"/>
    </source>
</evidence>
<keyword evidence="8 11" id="KW-0456">Lyase</keyword>
<dbReference type="KEGG" id="fiy:BN1229_v1_4014"/>
<dbReference type="KEGG" id="fil:BN1229_v1_4027"/>
<protein>
    <recommendedName>
        <fullName evidence="11">Phosphatidylserine decarboxylase proenzyme</fullName>
        <ecNumber evidence="11">4.1.1.65</ecNumber>
    </recommendedName>
    <component>
        <recommendedName>
            <fullName evidence="11">Phosphatidylserine decarboxylase alpha chain</fullName>
        </recommendedName>
    </component>
    <component>
        <recommendedName>
            <fullName evidence="11">Phosphatidylserine decarboxylase beta chain</fullName>
        </recommendedName>
    </component>
</protein>
<keyword evidence="7 11" id="KW-0594">Phospholipid biosynthesis</keyword>
<comment type="subunit">
    <text evidence="11">Heterodimer of a large membrane-associated beta subunit and a small pyruvoyl-containing alpha subunit.</text>
</comment>
<accession>A0A0D6JKW4</accession>
<dbReference type="UniPathway" id="UPA00558">
    <property type="reaction ID" value="UER00616"/>
</dbReference>
<keyword evidence="12" id="KW-0812">Transmembrane</keyword>
<dbReference type="OrthoDB" id="9790893at2"/>